<evidence type="ECO:0000259" key="2">
    <source>
        <dbReference type="PROSITE" id="PS51186"/>
    </source>
</evidence>
<dbReference type="InterPro" id="IPR016181">
    <property type="entry name" value="Acyl_CoA_acyltransferase"/>
</dbReference>
<evidence type="ECO:0000313" key="4">
    <source>
        <dbReference type="Proteomes" id="UP000275865"/>
    </source>
</evidence>
<proteinExistence type="predicted"/>
<reference evidence="3 4" key="1">
    <citation type="submission" date="2018-09" db="EMBL/GenBank/DDBJ databases">
        <title>Micromonospora sp. nov. MS1-9, isolated from a root of Musa sp.</title>
        <authorList>
            <person name="Kuncharoen N."/>
            <person name="Kudo T."/>
            <person name="Ohkuma M."/>
            <person name="Yuki M."/>
            <person name="Tanasupawat S."/>
        </authorList>
    </citation>
    <scope>NUCLEOTIDE SEQUENCE [LARGE SCALE GENOMIC DNA]</scope>
    <source>
        <strain evidence="3 4">MS1-9</strain>
    </source>
</reference>
<dbReference type="EMBL" id="RAZT01000001">
    <property type="protein sequence ID" value="RKN36213.1"/>
    <property type="molecule type" value="Genomic_DNA"/>
</dbReference>
<feature type="region of interest" description="Disordered" evidence="1">
    <location>
        <begin position="170"/>
        <end position="192"/>
    </location>
</feature>
<dbReference type="InterPro" id="IPR000182">
    <property type="entry name" value="GNAT_dom"/>
</dbReference>
<dbReference type="PANTHER" id="PTHR43792:SF1">
    <property type="entry name" value="N-ACETYLTRANSFERASE DOMAIN-CONTAINING PROTEIN"/>
    <property type="match status" value="1"/>
</dbReference>
<dbReference type="PROSITE" id="PS51186">
    <property type="entry name" value="GNAT"/>
    <property type="match status" value="1"/>
</dbReference>
<sequence>MSIILRAPATASAPELLLRPWRDDDRDALIAAHQDPVLRSWTRNPLTTAAEADRWLARAGEGWQAGDWLTFAVCEPNPYGGHRPVANVVLKNLAPGRPDAEVGYWTAAAARGRGVAGRAVDAVSRWAFARFAELTRLDLMHQIDNPASCRVAEKAGFEFVEVLPARPPFPRDGHRHVRHATSTERGTPAIRA</sequence>
<dbReference type="RefSeq" id="WP_120687624.1">
    <property type="nucleotide sequence ID" value="NZ_RAZT01000001.1"/>
</dbReference>
<dbReference type="Gene3D" id="3.40.630.30">
    <property type="match status" value="1"/>
</dbReference>
<organism evidence="3 4">
    <name type="scientific">Micromonospora musae</name>
    <dbReference type="NCBI Taxonomy" id="1894970"/>
    <lineage>
        <taxon>Bacteria</taxon>
        <taxon>Bacillati</taxon>
        <taxon>Actinomycetota</taxon>
        <taxon>Actinomycetes</taxon>
        <taxon>Micromonosporales</taxon>
        <taxon>Micromonosporaceae</taxon>
        <taxon>Micromonospora</taxon>
    </lineage>
</organism>
<evidence type="ECO:0000313" key="3">
    <source>
        <dbReference type="EMBL" id="RKN36213.1"/>
    </source>
</evidence>
<keyword evidence="3" id="KW-0808">Transferase</keyword>
<gene>
    <name evidence="3" type="ORF">D7044_00690</name>
</gene>
<dbReference type="InterPro" id="IPR051531">
    <property type="entry name" value="N-acetyltransferase"/>
</dbReference>
<dbReference type="Pfam" id="PF13302">
    <property type="entry name" value="Acetyltransf_3"/>
    <property type="match status" value="1"/>
</dbReference>
<dbReference type="Proteomes" id="UP000275865">
    <property type="component" value="Unassembled WGS sequence"/>
</dbReference>
<accession>A0A3A9YHV7</accession>
<evidence type="ECO:0000256" key="1">
    <source>
        <dbReference type="SAM" id="MobiDB-lite"/>
    </source>
</evidence>
<dbReference type="AlphaFoldDB" id="A0A3A9YHV7"/>
<feature type="domain" description="N-acetyltransferase" evidence="2">
    <location>
        <begin position="16"/>
        <end position="184"/>
    </location>
</feature>
<protein>
    <submittedName>
        <fullName evidence="3">N-acetyltransferase</fullName>
    </submittedName>
</protein>
<name>A0A3A9YHV7_9ACTN</name>
<dbReference type="PANTHER" id="PTHR43792">
    <property type="entry name" value="GNAT FAMILY, PUTATIVE (AFU_ORTHOLOGUE AFUA_3G00765)-RELATED-RELATED"/>
    <property type="match status" value="1"/>
</dbReference>
<comment type="caution">
    <text evidence="3">The sequence shown here is derived from an EMBL/GenBank/DDBJ whole genome shotgun (WGS) entry which is preliminary data.</text>
</comment>
<dbReference type="SUPFAM" id="SSF55729">
    <property type="entry name" value="Acyl-CoA N-acyltransferases (Nat)"/>
    <property type="match status" value="1"/>
</dbReference>
<dbReference type="GO" id="GO:0016747">
    <property type="term" value="F:acyltransferase activity, transferring groups other than amino-acyl groups"/>
    <property type="evidence" value="ECO:0007669"/>
    <property type="project" value="InterPro"/>
</dbReference>